<dbReference type="Proteomes" id="UP000053890">
    <property type="component" value="Unassembled WGS sequence"/>
</dbReference>
<protein>
    <recommendedName>
        <fullName evidence="4">mannan endo-1,4-beta-mannosidase</fullName>
        <ecNumber evidence="4">3.2.1.78</ecNumber>
    </recommendedName>
</protein>
<evidence type="ECO:0000313" key="10">
    <source>
        <dbReference type="EMBL" id="KPV75867.1"/>
    </source>
</evidence>
<keyword evidence="6" id="KW-0732">Signal</keyword>
<keyword evidence="8" id="KW-0326">Glycosidase</keyword>
<evidence type="ECO:0000256" key="6">
    <source>
        <dbReference type="ARBA" id="ARBA00022729"/>
    </source>
</evidence>
<dbReference type="InterPro" id="IPR001547">
    <property type="entry name" value="Glyco_hydro_5"/>
</dbReference>
<dbReference type="OrthoDB" id="406631at2759"/>
<dbReference type="RefSeq" id="XP_018271916.1">
    <property type="nucleotide sequence ID" value="XM_018414201.1"/>
</dbReference>
<keyword evidence="5" id="KW-0964">Secreted</keyword>
<feature type="domain" description="Glycoside hydrolase family 5" evidence="9">
    <location>
        <begin position="102"/>
        <end position="274"/>
    </location>
</feature>
<dbReference type="InterPro" id="IPR045053">
    <property type="entry name" value="MAN-like"/>
</dbReference>
<dbReference type="EC" id="3.2.1.78" evidence="4"/>
<keyword evidence="11" id="KW-1185">Reference proteome</keyword>
<evidence type="ECO:0000256" key="2">
    <source>
        <dbReference type="ARBA" id="ARBA00004613"/>
    </source>
</evidence>
<evidence type="ECO:0000256" key="4">
    <source>
        <dbReference type="ARBA" id="ARBA00012706"/>
    </source>
</evidence>
<dbReference type="AlphaFoldDB" id="A0A194S5K7"/>
<reference evidence="10 11" key="1">
    <citation type="journal article" date="2015" name="Front. Microbiol.">
        <title>Genome sequence of the plant growth promoting endophytic yeast Rhodotorula graminis WP1.</title>
        <authorList>
            <person name="Firrincieli A."/>
            <person name="Otillar R."/>
            <person name="Salamov A."/>
            <person name="Schmutz J."/>
            <person name="Khan Z."/>
            <person name="Redman R.S."/>
            <person name="Fleck N.D."/>
            <person name="Lindquist E."/>
            <person name="Grigoriev I.V."/>
            <person name="Doty S.L."/>
        </authorList>
    </citation>
    <scope>NUCLEOTIDE SEQUENCE [LARGE SCALE GENOMIC DNA]</scope>
    <source>
        <strain evidence="10 11">WP1</strain>
    </source>
</reference>
<dbReference type="GeneID" id="28974649"/>
<sequence length="487" mass="54250">MPSADQHHFSLSTSATSNAGNFVERRGADLFLGGQKLRFASLNAPQLLRGDESGPFEVRDTFAALAAKDGFGGVPVTRTYTLMIKSKPYVEKGHIIGWSNQHRDWLWDEERMKQMDLVLDEAHKAGVKLIIPIINQDFGDDKNWVGCTTDLTRLRYGLDSNAKARRINFWKDTTMIESFKVIIDRLANRVNTINGRRYKDEPCILAWETGNELTAGDKLPAPASWTLIMAKHLKSRAPRTLVMDGSFARYADQSNMFPNEVLSSPDVDILSYHHYGDGEARRVKKECEVARRHNKVFVSGEYGFFYQKETYKAFLNDVKDAGGAGSLGWSFRPHSSSGGHKTHSEGYGNIFSYHLPGWPDSSHPEFDDREFQIVRDVRDASFKINGQARPFKFPIPPAPGKPWRTKTASGAPAIAFQGAAWADRYRITVRGPAGERSKEAKDHTKEKSLAVDIGKEIQAVGGQNVRVSVRSISVDGVDGGESEALAL</sequence>
<name>A0A194S5K7_RHOGW</name>
<dbReference type="InterPro" id="IPR017853">
    <property type="entry name" value="GH"/>
</dbReference>
<dbReference type="Gene3D" id="3.20.20.80">
    <property type="entry name" value="Glycosidases"/>
    <property type="match status" value="1"/>
</dbReference>
<evidence type="ECO:0000256" key="7">
    <source>
        <dbReference type="ARBA" id="ARBA00022801"/>
    </source>
</evidence>
<evidence type="ECO:0000256" key="1">
    <source>
        <dbReference type="ARBA" id="ARBA00001678"/>
    </source>
</evidence>
<dbReference type="PANTHER" id="PTHR31451:SF39">
    <property type="entry name" value="MANNAN ENDO-1,4-BETA-MANNOSIDASE 1"/>
    <property type="match status" value="1"/>
</dbReference>
<evidence type="ECO:0000256" key="5">
    <source>
        <dbReference type="ARBA" id="ARBA00022525"/>
    </source>
</evidence>
<dbReference type="EMBL" id="KQ474077">
    <property type="protein sequence ID" value="KPV75867.1"/>
    <property type="molecule type" value="Genomic_DNA"/>
</dbReference>
<proteinExistence type="inferred from homology"/>
<organism evidence="10 11">
    <name type="scientific">Rhodotorula graminis (strain WP1)</name>
    <dbReference type="NCBI Taxonomy" id="578459"/>
    <lineage>
        <taxon>Eukaryota</taxon>
        <taxon>Fungi</taxon>
        <taxon>Dikarya</taxon>
        <taxon>Basidiomycota</taxon>
        <taxon>Pucciniomycotina</taxon>
        <taxon>Microbotryomycetes</taxon>
        <taxon>Sporidiobolales</taxon>
        <taxon>Sporidiobolaceae</taxon>
        <taxon>Rhodotorula</taxon>
    </lineage>
</organism>
<dbReference type="OMA" id="DGGFYWH"/>
<dbReference type="STRING" id="578459.A0A194S5K7"/>
<accession>A0A194S5K7</accession>
<evidence type="ECO:0000313" key="11">
    <source>
        <dbReference type="Proteomes" id="UP000053890"/>
    </source>
</evidence>
<keyword evidence="7 10" id="KW-0378">Hydrolase</keyword>
<dbReference type="Pfam" id="PF26410">
    <property type="entry name" value="GH5_mannosidase"/>
    <property type="match status" value="1"/>
</dbReference>
<evidence type="ECO:0000256" key="8">
    <source>
        <dbReference type="ARBA" id="ARBA00023295"/>
    </source>
</evidence>
<dbReference type="GO" id="GO:0005576">
    <property type="term" value="C:extracellular region"/>
    <property type="evidence" value="ECO:0007669"/>
    <property type="project" value="UniProtKB-SubCell"/>
</dbReference>
<evidence type="ECO:0000259" key="9">
    <source>
        <dbReference type="Pfam" id="PF26410"/>
    </source>
</evidence>
<evidence type="ECO:0000256" key="3">
    <source>
        <dbReference type="ARBA" id="ARBA00005641"/>
    </source>
</evidence>
<dbReference type="PANTHER" id="PTHR31451">
    <property type="match status" value="1"/>
</dbReference>
<comment type="subcellular location">
    <subcellularLocation>
        <location evidence="2">Secreted</location>
    </subcellularLocation>
</comment>
<dbReference type="SUPFAM" id="SSF51445">
    <property type="entry name" value="(Trans)glycosidases"/>
    <property type="match status" value="1"/>
</dbReference>
<comment type="similarity">
    <text evidence="3">Belongs to the glycosyl hydrolase 5 (cellulase A) family.</text>
</comment>
<dbReference type="GO" id="GO:0016985">
    <property type="term" value="F:mannan endo-1,4-beta-mannosidase activity"/>
    <property type="evidence" value="ECO:0007669"/>
    <property type="project" value="UniProtKB-EC"/>
</dbReference>
<gene>
    <name evidence="10" type="ORF">RHOBADRAFT_43296</name>
</gene>
<comment type="catalytic activity">
    <reaction evidence="1">
        <text>Random hydrolysis of (1-&gt;4)-beta-D-mannosidic linkages in mannans, galactomannans and glucomannans.</text>
        <dbReference type="EC" id="3.2.1.78"/>
    </reaction>
</comment>